<dbReference type="InterPro" id="IPR004563">
    <property type="entry name" value="Apolipo_AcylTrfase"/>
</dbReference>
<dbReference type="EMBL" id="AZRL01000022">
    <property type="protein sequence ID" value="PNR95178.1"/>
    <property type="molecule type" value="Genomic_DNA"/>
</dbReference>
<keyword evidence="7 8" id="KW-0012">Acyltransferase</keyword>
<feature type="transmembrane region" description="Helical" evidence="8">
    <location>
        <begin position="191"/>
        <end position="212"/>
    </location>
</feature>
<keyword evidence="2 8" id="KW-1003">Cell membrane</keyword>
<comment type="catalytic activity">
    <reaction evidence="8">
        <text>N-terminal S-1,2-diacyl-sn-glyceryl-L-cysteinyl-[lipoprotein] + a glycerophospholipid = N-acyl-S-1,2-diacyl-sn-glyceryl-L-cysteinyl-[lipoprotein] + a 2-acyl-sn-glycero-3-phospholipid + H(+)</text>
        <dbReference type="Rhea" id="RHEA:48228"/>
        <dbReference type="Rhea" id="RHEA-COMP:14681"/>
        <dbReference type="Rhea" id="RHEA-COMP:14684"/>
        <dbReference type="ChEBI" id="CHEBI:15378"/>
        <dbReference type="ChEBI" id="CHEBI:136912"/>
        <dbReference type="ChEBI" id="CHEBI:140656"/>
        <dbReference type="ChEBI" id="CHEBI:140657"/>
        <dbReference type="ChEBI" id="CHEBI:140660"/>
        <dbReference type="EC" id="2.3.1.269"/>
    </reaction>
</comment>
<gene>
    <name evidence="8" type="primary">lnt</name>
    <name evidence="10" type="ORF">X929_09550</name>
</gene>
<feature type="domain" description="CN hydrolase" evidence="9">
    <location>
        <begin position="227"/>
        <end position="466"/>
    </location>
</feature>
<dbReference type="PANTHER" id="PTHR38686">
    <property type="entry name" value="APOLIPOPROTEIN N-ACYLTRANSFERASE"/>
    <property type="match status" value="1"/>
</dbReference>
<comment type="function">
    <text evidence="8">Catalyzes the phospholipid dependent N-acylation of the N-terminal cysteine of apolipoprotein, the last step in lipoprotein maturation.</text>
</comment>
<dbReference type="Proteomes" id="UP000236434">
    <property type="component" value="Unassembled WGS sequence"/>
</dbReference>
<comment type="subcellular location">
    <subcellularLocation>
        <location evidence="1 8">Cell membrane</location>
        <topology evidence="1 8">Multi-pass membrane protein</topology>
    </subcellularLocation>
</comment>
<feature type="transmembrane region" description="Helical" evidence="8">
    <location>
        <begin position="6"/>
        <end position="34"/>
    </location>
</feature>
<evidence type="ECO:0000256" key="3">
    <source>
        <dbReference type="ARBA" id="ARBA00022679"/>
    </source>
</evidence>
<dbReference type="CDD" id="cd07571">
    <property type="entry name" value="ALP_N-acyl_transferase"/>
    <property type="match status" value="1"/>
</dbReference>
<evidence type="ECO:0000256" key="2">
    <source>
        <dbReference type="ARBA" id="ARBA00022475"/>
    </source>
</evidence>
<comment type="caution">
    <text evidence="10">The sequence shown here is derived from an EMBL/GenBank/DDBJ whole genome shotgun (WGS) entry which is preliminary data.</text>
</comment>
<dbReference type="PROSITE" id="PS50263">
    <property type="entry name" value="CN_HYDROLASE"/>
    <property type="match status" value="1"/>
</dbReference>
<keyword evidence="5 8" id="KW-1133">Transmembrane helix</keyword>
<dbReference type="Gene3D" id="3.60.110.10">
    <property type="entry name" value="Carbon-nitrogen hydrolase"/>
    <property type="match status" value="1"/>
</dbReference>
<keyword evidence="4 8" id="KW-0812">Transmembrane</keyword>
<evidence type="ECO:0000256" key="6">
    <source>
        <dbReference type="ARBA" id="ARBA00023136"/>
    </source>
</evidence>
<dbReference type="RefSeq" id="WP_103067742.1">
    <property type="nucleotide sequence ID" value="NZ_AZRL01000022.1"/>
</dbReference>
<evidence type="ECO:0000313" key="11">
    <source>
        <dbReference type="Proteomes" id="UP000236434"/>
    </source>
</evidence>
<evidence type="ECO:0000256" key="5">
    <source>
        <dbReference type="ARBA" id="ARBA00022989"/>
    </source>
</evidence>
<feature type="transmembrane region" description="Helical" evidence="8">
    <location>
        <begin position="86"/>
        <end position="107"/>
    </location>
</feature>
<keyword evidence="6 8" id="KW-0472">Membrane</keyword>
<proteinExistence type="inferred from homology"/>
<evidence type="ECO:0000259" key="9">
    <source>
        <dbReference type="PROSITE" id="PS50263"/>
    </source>
</evidence>
<dbReference type="InterPro" id="IPR045378">
    <property type="entry name" value="LNT_N"/>
</dbReference>
<reference evidence="10 11" key="1">
    <citation type="submission" date="2013-12" db="EMBL/GenBank/DDBJ databases">
        <title>Comparative genomics of Petrotoga isolates.</title>
        <authorList>
            <person name="Nesbo C.L."/>
            <person name="Charchuk R."/>
            <person name="Chow K."/>
        </authorList>
    </citation>
    <scope>NUCLEOTIDE SEQUENCE [LARGE SCALE GENOMIC DNA]</scope>
    <source>
        <strain evidence="10 11">DSM 13574</strain>
    </source>
</reference>
<dbReference type="AlphaFoldDB" id="A0A2K1NXB6"/>
<evidence type="ECO:0000313" key="10">
    <source>
        <dbReference type="EMBL" id="PNR95178.1"/>
    </source>
</evidence>
<comment type="pathway">
    <text evidence="8">Protein modification; lipoprotein biosynthesis (N-acyl transfer).</text>
</comment>
<evidence type="ECO:0000256" key="8">
    <source>
        <dbReference type="HAMAP-Rule" id="MF_01148"/>
    </source>
</evidence>
<dbReference type="PANTHER" id="PTHR38686:SF1">
    <property type="entry name" value="APOLIPOPROTEIN N-ACYLTRANSFERASE"/>
    <property type="match status" value="1"/>
</dbReference>
<evidence type="ECO:0000256" key="1">
    <source>
        <dbReference type="ARBA" id="ARBA00004651"/>
    </source>
</evidence>
<evidence type="ECO:0000256" key="4">
    <source>
        <dbReference type="ARBA" id="ARBA00022692"/>
    </source>
</evidence>
<dbReference type="EC" id="2.3.1.269" evidence="8"/>
<dbReference type="InterPro" id="IPR003010">
    <property type="entry name" value="C-N_Hydrolase"/>
</dbReference>
<dbReference type="SUPFAM" id="SSF56317">
    <property type="entry name" value="Carbon-nitrogen hydrolase"/>
    <property type="match status" value="1"/>
</dbReference>
<dbReference type="Pfam" id="PF00795">
    <property type="entry name" value="CN_hydrolase"/>
    <property type="match status" value="1"/>
</dbReference>
<dbReference type="HAMAP" id="MF_01148">
    <property type="entry name" value="Lnt"/>
    <property type="match status" value="1"/>
</dbReference>
<organism evidence="10 11">
    <name type="scientific">Petrotoga olearia DSM 13574</name>
    <dbReference type="NCBI Taxonomy" id="1122955"/>
    <lineage>
        <taxon>Bacteria</taxon>
        <taxon>Thermotogati</taxon>
        <taxon>Thermotogota</taxon>
        <taxon>Thermotogae</taxon>
        <taxon>Petrotogales</taxon>
        <taxon>Petrotogaceae</taxon>
        <taxon>Petrotoga</taxon>
    </lineage>
</organism>
<dbReference type="Pfam" id="PF20154">
    <property type="entry name" value="LNT_N"/>
    <property type="match status" value="1"/>
</dbReference>
<name>A0A2K1NXB6_9BACT</name>
<protein>
    <recommendedName>
        <fullName evidence="8">Apolipoprotein N-acyltransferase</fullName>
        <shortName evidence="8">ALP N-acyltransferase</shortName>
        <ecNumber evidence="8">2.3.1.269</ecNumber>
    </recommendedName>
</protein>
<evidence type="ECO:0000256" key="7">
    <source>
        <dbReference type="ARBA" id="ARBA00023315"/>
    </source>
</evidence>
<dbReference type="GO" id="GO:0042158">
    <property type="term" value="P:lipoprotein biosynthetic process"/>
    <property type="evidence" value="ECO:0007669"/>
    <property type="project" value="UniProtKB-UniRule"/>
</dbReference>
<dbReference type="NCBIfam" id="TIGR00546">
    <property type="entry name" value="lnt"/>
    <property type="match status" value="1"/>
</dbReference>
<dbReference type="GO" id="GO:0016410">
    <property type="term" value="F:N-acyltransferase activity"/>
    <property type="evidence" value="ECO:0007669"/>
    <property type="project" value="UniProtKB-UniRule"/>
</dbReference>
<feature type="transmembrane region" description="Helical" evidence="8">
    <location>
        <begin position="46"/>
        <end position="66"/>
    </location>
</feature>
<dbReference type="GO" id="GO:0005886">
    <property type="term" value="C:plasma membrane"/>
    <property type="evidence" value="ECO:0007669"/>
    <property type="project" value="UniProtKB-SubCell"/>
</dbReference>
<dbReference type="OrthoDB" id="9811121at2"/>
<feature type="transmembrane region" description="Helical" evidence="8">
    <location>
        <begin position="159"/>
        <end position="184"/>
    </location>
</feature>
<accession>A0A2K1NXB6</accession>
<feature type="transmembrane region" description="Helical" evidence="8">
    <location>
        <begin position="119"/>
        <end position="139"/>
    </location>
</feature>
<sequence length="491" mass="56053">MNYLLTLISGILTGLAMPGNLFSFLIWFSLVFFLRNIAGSKTHYERLLHTIIYSSSMLITTLWWLLPTLSKNIPQILKNYSPVVGFFGYVGMIVLLMIPYLIIWLLSELYHRKDRQYNYLSLVFFYSFAYTIAEVLRGFGDLAFMGGNLSYALYDHTGIIQIVSIIGSFGLTFIIVFVNALIAFDNSRDKVLKILVIFTSVYIFNFAIVRYLPPINGTNNSIKVGVVQTNVPQEIKYSSNPIQDYSTFSKNIQEFRNRDVDIVVFPESTFLEDVSKSEIESQIVRDIQNLYKPVVLGHPRIESDNHFNSAWVYNQHGSIQGIYDKVKLTPFAEFLPYETIFGNFDVFRLLNFYTSGEEYSTFSLNETDFGVQICFETYFPEVSINQAKNGANLLIAISNDGWFNSKTGLFQHFSQGVFRAVETRRDFIQVSNTGSTGSIDKYGRITNTFDSQEEKSGIFFVNPNDNISFYSKASDILKILFFIGALLLAIL</sequence>
<keyword evidence="3 8" id="KW-0808">Transferase</keyword>
<comment type="similarity">
    <text evidence="8">Belongs to the CN hydrolase family. Apolipoprotein N-acyltransferase subfamily.</text>
</comment>
<dbReference type="UniPathway" id="UPA00666"/>
<dbReference type="InterPro" id="IPR036526">
    <property type="entry name" value="C-N_Hydrolase_sf"/>
</dbReference>